<name>A0ACC2XEQ4_9TREE</name>
<sequence>MQFSASGSSREIQGLPYGQPLQLSQYGNQPQQYAGMPVGQSQQMTQSNYGRYSTQSLQGRAQPLPLMQNQHQMAQYAGALQQSQQQTMQPHRMNTLSGPANPPTHYPDLSASRIGASSQQQSTQQGQMVQCQAQQNGRGQMITQPQPQQQQQQTQQQMTVNNPAQAQGQSNEPRSKEDRELFKPLQEARSAIEGMLREDEMAIPTMDGLLSTVNHSLTYDQPLEGEAEPFKLVKRMNLPDQLFAEIKSRNSTAQQGLLTEIGRAWFIIDGILLLWDYSKENALQNIPHEAGSFVHTIGLIKADKSTFSSDIDFLLVIAGNEKIDVIGIGYSPSTSAIDVVYTGISVTSPSNATFTQIVGTSIRSRIFLLGNGCIHELMYKSKGTLISKLKMEGRHVKNWTAALEYWRHLLPVINFKYESDIVQLAMDEERSVLYALTKSSKIMSFMVEPDDNLSAIQTIDNPIGQANSAIGGFSSFYQNNVSVISLSVIPRKESNTYRLMAILSSGARILFKPQYTYGGSSRNIAFGHARSPPMTSGGYQSGNQLPTPLLQGSLVRGKYINGVFISSHRAENNQVQLFFSAVNTVRALNFYAEKNQNPSATYSELYQVKSHNLDISDIGEDVTFWRGDHDKSATFRRLEDNAQTLLHELITEITVPRNRRFVVLSVDGLQVYEKSRPIDVLEKMYSQGQMSDLLVAYARNFDNRPAYFAAIAIAIASQLGNDNPTAALRVTDYHPSTAAQFALQHLVQFTEQVSRQQMLYGVSLDKASSPKIKMDAMNLQISRLLRPIWHSYVTYRDPQTGTQSSALLKTTLHDIRERLEALHSLLSHRSDIFNATDASFGGSAGAMTTVPQGNKDPCSMPRLLVQQTIEAIAFIILLIEFNLEMTVARCDPELQNALLNLRYCDLITQKHGREIAKKLVTSLINHQIGQQLSIESISEKLQERCGSFCRPEDVILYKAIENVRRAKEARSKSDRDIYLSEALELFVKAANALSVEKVQQYAKDFQALRYPLGCVQLPLEAAEKADSQHLAYGYYLDGQSESDPRRSSYESRQTYYRMVTSALEAFDEMVEQIHASGRDVAGTMEERTREEAYDYALQSNDELFLVTLYDWYLQNGKSDELFELDNHHQVESYLRHRGVKAGDPRMLWKFYARRNRHYMAAEALRDLALNQDVDLPLNERVEYLAIALMHAKSPSTQPDERAPVDFVSDLEDLADVANVQMAIWQVIANAGESQGLSADLRLSKVQGLEKRLLTVQELYDEYAVPLQLYESMLALIKLSGARDDELTKDVWKALFDKAKNAASELASQDKYQPYRNLAVNLGQNLYPSETAFPTSYVVTSLLEAGLSMPQAPFGWAVQACRDGHVPWRMVWETIQDLRQGQPPFHELSAEQYLDEQIAYILPRWIEEAISGRERDGSYFPAVDVDAFLSSWLLESKRAGAKPEIRETFENARKEIRRSF</sequence>
<dbReference type="Proteomes" id="UP001234202">
    <property type="component" value="Unassembled WGS sequence"/>
</dbReference>
<comment type="caution">
    <text evidence="1">The sequence shown here is derived from an EMBL/GenBank/DDBJ whole genome shotgun (WGS) entry which is preliminary data.</text>
</comment>
<gene>
    <name evidence="1" type="ORF">QFC24_004317</name>
</gene>
<evidence type="ECO:0000313" key="1">
    <source>
        <dbReference type="EMBL" id="KAJ9122090.1"/>
    </source>
</evidence>
<organism evidence="1 2">
    <name type="scientific">Naganishia onofrii</name>
    <dbReference type="NCBI Taxonomy" id="1851511"/>
    <lineage>
        <taxon>Eukaryota</taxon>
        <taxon>Fungi</taxon>
        <taxon>Dikarya</taxon>
        <taxon>Basidiomycota</taxon>
        <taxon>Agaricomycotina</taxon>
        <taxon>Tremellomycetes</taxon>
        <taxon>Filobasidiales</taxon>
        <taxon>Filobasidiaceae</taxon>
        <taxon>Naganishia</taxon>
    </lineage>
</organism>
<dbReference type="EMBL" id="JASBWV010000015">
    <property type="protein sequence ID" value="KAJ9122090.1"/>
    <property type="molecule type" value="Genomic_DNA"/>
</dbReference>
<protein>
    <submittedName>
        <fullName evidence="1">Uncharacterized protein</fullName>
    </submittedName>
</protein>
<accession>A0ACC2XEQ4</accession>
<reference evidence="1" key="1">
    <citation type="submission" date="2023-04" db="EMBL/GenBank/DDBJ databases">
        <title>Draft Genome sequencing of Naganishia species isolated from polar environments using Oxford Nanopore Technology.</title>
        <authorList>
            <person name="Leo P."/>
            <person name="Venkateswaran K."/>
        </authorList>
    </citation>
    <scope>NUCLEOTIDE SEQUENCE</scope>
    <source>
        <strain evidence="1">DBVPG 5303</strain>
    </source>
</reference>
<keyword evidence="2" id="KW-1185">Reference proteome</keyword>
<evidence type="ECO:0000313" key="2">
    <source>
        <dbReference type="Proteomes" id="UP001234202"/>
    </source>
</evidence>
<proteinExistence type="predicted"/>